<sequence>MFETSSLIQYLKAATIAQLGFLILNFLIRVKLSTRSILGSLFTSSLIAYFICPWLDHSTNTFILILVHTGCFSVSILFYLFVSSLFEDGFKLKAWHGVLFLSLNIFCFYVFLASDIRNQGSVFAKVLFSMPQVFYLGLILLTLGRVLKDKNIDLLESRREFRVIFSWVTGLYSMSVVLMEVITKDAGYSSQLDLINSSFIFVLVFFISFRIFQFRENVFPNEEIQNEEGAEEPLDEGLVKKLDSLLKDQKVFLQENLTILALAKQLSVPEKKVRRLINKGLGYRNFNEFLNHYRIQEAKLILSDPGKNDFQVLRIAMDLGYGSLAPFNRAFKEIVRMTPSDFRKQRSSTK</sequence>
<dbReference type="SUPFAM" id="SSF46689">
    <property type="entry name" value="Homeodomain-like"/>
    <property type="match status" value="1"/>
</dbReference>
<feature type="transmembrane region" description="Helical" evidence="4">
    <location>
        <begin position="37"/>
        <end position="56"/>
    </location>
</feature>
<dbReference type="OrthoDB" id="9778008at2"/>
<feature type="transmembrane region" description="Helical" evidence="4">
    <location>
        <begin position="6"/>
        <end position="28"/>
    </location>
</feature>
<reference evidence="6 7" key="1">
    <citation type="submission" date="2017-07" db="EMBL/GenBank/DDBJ databases">
        <title>Leptospira spp. isolated from tropical soils.</title>
        <authorList>
            <person name="Thibeaux R."/>
            <person name="Iraola G."/>
            <person name="Ferres I."/>
            <person name="Bierque E."/>
            <person name="Girault D."/>
            <person name="Soupe-Gilbert M.-E."/>
            <person name="Picardeau M."/>
            <person name="Goarant C."/>
        </authorList>
    </citation>
    <scope>NUCLEOTIDE SEQUENCE [LARGE SCALE GENOMIC DNA]</scope>
    <source>
        <strain evidence="6 7">MCA1-C-A1</strain>
    </source>
</reference>
<name>A0A2M9X9D2_9LEPT</name>
<dbReference type="GO" id="GO:0003700">
    <property type="term" value="F:DNA-binding transcription factor activity"/>
    <property type="evidence" value="ECO:0007669"/>
    <property type="project" value="InterPro"/>
</dbReference>
<dbReference type="RefSeq" id="WP_100707872.1">
    <property type="nucleotide sequence ID" value="NZ_NPDL01000009.1"/>
</dbReference>
<dbReference type="PANTHER" id="PTHR43280:SF29">
    <property type="entry name" value="ARAC-FAMILY TRANSCRIPTIONAL REGULATOR"/>
    <property type="match status" value="1"/>
</dbReference>
<keyword evidence="3" id="KW-0804">Transcription</keyword>
<keyword evidence="4" id="KW-1133">Transmembrane helix</keyword>
<evidence type="ECO:0000256" key="3">
    <source>
        <dbReference type="ARBA" id="ARBA00023163"/>
    </source>
</evidence>
<dbReference type="Proteomes" id="UP000232196">
    <property type="component" value="Unassembled WGS sequence"/>
</dbReference>
<proteinExistence type="predicted"/>
<dbReference type="AlphaFoldDB" id="A0A2M9X9D2"/>
<accession>A0A2M9X9D2</accession>
<evidence type="ECO:0000256" key="1">
    <source>
        <dbReference type="ARBA" id="ARBA00023015"/>
    </source>
</evidence>
<dbReference type="InterPro" id="IPR009057">
    <property type="entry name" value="Homeodomain-like_sf"/>
</dbReference>
<evidence type="ECO:0000313" key="7">
    <source>
        <dbReference type="Proteomes" id="UP000232196"/>
    </source>
</evidence>
<evidence type="ECO:0000313" key="6">
    <source>
        <dbReference type="EMBL" id="PJZ24274.1"/>
    </source>
</evidence>
<protein>
    <submittedName>
        <fullName evidence="6">AraC family transcriptional regulator</fullName>
    </submittedName>
</protein>
<feature type="transmembrane region" description="Helical" evidence="4">
    <location>
        <begin position="94"/>
        <end position="116"/>
    </location>
</feature>
<feature type="transmembrane region" description="Helical" evidence="4">
    <location>
        <begin position="194"/>
        <end position="212"/>
    </location>
</feature>
<keyword evidence="7" id="KW-1185">Reference proteome</keyword>
<dbReference type="InterPro" id="IPR018060">
    <property type="entry name" value="HTH_AraC"/>
</dbReference>
<dbReference type="SMART" id="SM00342">
    <property type="entry name" value="HTH_ARAC"/>
    <property type="match status" value="1"/>
</dbReference>
<dbReference type="InterPro" id="IPR018062">
    <property type="entry name" value="HTH_AraC-typ_CS"/>
</dbReference>
<organism evidence="6 7">
    <name type="scientific">Leptospira hartskeerlii</name>
    <dbReference type="NCBI Taxonomy" id="2023177"/>
    <lineage>
        <taxon>Bacteria</taxon>
        <taxon>Pseudomonadati</taxon>
        <taxon>Spirochaetota</taxon>
        <taxon>Spirochaetia</taxon>
        <taxon>Leptospirales</taxon>
        <taxon>Leptospiraceae</taxon>
        <taxon>Leptospira</taxon>
    </lineage>
</organism>
<dbReference type="Pfam" id="PF12833">
    <property type="entry name" value="HTH_18"/>
    <property type="match status" value="1"/>
</dbReference>
<dbReference type="PANTHER" id="PTHR43280">
    <property type="entry name" value="ARAC-FAMILY TRANSCRIPTIONAL REGULATOR"/>
    <property type="match status" value="1"/>
</dbReference>
<keyword evidence="4" id="KW-0812">Transmembrane</keyword>
<dbReference type="GO" id="GO:0043565">
    <property type="term" value="F:sequence-specific DNA binding"/>
    <property type="evidence" value="ECO:0007669"/>
    <property type="project" value="InterPro"/>
</dbReference>
<feature type="transmembrane region" description="Helical" evidence="4">
    <location>
        <begin position="164"/>
        <end position="182"/>
    </location>
</feature>
<keyword evidence="1" id="KW-0805">Transcription regulation</keyword>
<dbReference type="PROSITE" id="PS01124">
    <property type="entry name" value="HTH_ARAC_FAMILY_2"/>
    <property type="match status" value="1"/>
</dbReference>
<feature type="transmembrane region" description="Helical" evidence="4">
    <location>
        <begin position="122"/>
        <end position="143"/>
    </location>
</feature>
<evidence type="ECO:0000256" key="2">
    <source>
        <dbReference type="ARBA" id="ARBA00023125"/>
    </source>
</evidence>
<dbReference type="Gene3D" id="1.10.10.60">
    <property type="entry name" value="Homeodomain-like"/>
    <property type="match status" value="1"/>
</dbReference>
<feature type="domain" description="HTH araC/xylS-type" evidence="5">
    <location>
        <begin position="236"/>
        <end position="345"/>
    </location>
</feature>
<keyword evidence="4" id="KW-0472">Membrane</keyword>
<comment type="caution">
    <text evidence="6">The sequence shown here is derived from an EMBL/GenBank/DDBJ whole genome shotgun (WGS) entry which is preliminary data.</text>
</comment>
<evidence type="ECO:0000256" key="4">
    <source>
        <dbReference type="SAM" id="Phobius"/>
    </source>
</evidence>
<keyword evidence="2" id="KW-0238">DNA-binding</keyword>
<gene>
    <name evidence="6" type="ORF">CH357_16535</name>
</gene>
<feature type="transmembrane region" description="Helical" evidence="4">
    <location>
        <begin position="62"/>
        <end position="82"/>
    </location>
</feature>
<evidence type="ECO:0000259" key="5">
    <source>
        <dbReference type="PROSITE" id="PS01124"/>
    </source>
</evidence>
<dbReference type="EMBL" id="NPDN01000009">
    <property type="protein sequence ID" value="PJZ24274.1"/>
    <property type="molecule type" value="Genomic_DNA"/>
</dbReference>
<dbReference type="PROSITE" id="PS00041">
    <property type="entry name" value="HTH_ARAC_FAMILY_1"/>
    <property type="match status" value="1"/>
</dbReference>